<proteinExistence type="predicted"/>
<sequence length="100" mass="10973">MMTVDTRTLAVYRKVSKKSDYVGTVSELKQVATISAVVKPVTDSVSVEMYGERIHGMLTIATTDKDTLKVGDIVRCDGADYKILSVAHYTMHDSATAERT</sequence>
<accession>A0A174ZYI1</accession>
<reference evidence="1 2" key="1">
    <citation type="submission" date="2015-09" db="EMBL/GenBank/DDBJ databases">
        <authorList>
            <consortium name="Pathogen Informatics"/>
        </authorList>
    </citation>
    <scope>NUCLEOTIDE SEQUENCE [LARGE SCALE GENOMIC DNA]</scope>
    <source>
        <strain evidence="1 2">2789STDY5834928</strain>
    </source>
</reference>
<evidence type="ECO:0000313" key="1">
    <source>
        <dbReference type="EMBL" id="CUQ89578.1"/>
    </source>
</evidence>
<gene>
    <name evidence="1" type="ORF">ERS852540_01949</name>
</gene>
<dbReference type="STRING" id="39492.ERS852540_01949"/>
<evidence type="ECO:0000313" key="2">
    <source>
        <dbReference type="Proteomes" id="UP000095662"/>
    </source>
</evidence>
<dbReference type="EMBL" id="CZBY01000017">
    <property type="protein sequence ID" value="CUQ89578.1"/>
    <property type="molecule type" value="Genomic_DNA"/>
</dbReference>
<dbReference type="Proteomes" id="UP000095662">
    <property type="component" value="Unassembled WGS sequence"/>
</dbReference>
<name>A0A174ZYI1_9FIRM</name>
<organism evidence="1 2">
    <name type="scientific">[Eubacterium] siraeum</name>
    <dbReference type="NCBI Taxonomy" id="39492"/>
    <lineage>
        <taxon>Bacteria</taxon>
        <taxon>Bacillati</taxon>
        <taxon>Bacillota</taxon>
        <taxon>Clostridia</taxon>
        <taxon>Eubacteriales</taxon>
        <taxon>Oscillospiraceae</taxon>
        <taxon>Oscillospiraceae incertae sedis</taxon>
    </lineage>
</organism>
<protein>
    <submittedName>
        <fullName evidence="1">Uncharacterized protein</fullName>
    </submittedName>
</protein>
<dbReference type="AlphaFoldDB" id="A0A174ZYI1"/>